<dbReference type="Pfam" id="PF13406">
    <property type="entry name" value="SLT_2"/>
    <property type="match status" value="1"/>
</dbReference>
<dbReference type="Gene3D" id="1.10.8.350">
    <property type="entry name" value="Bacterial muramidase"/>
    <property type="match status" value="1"/>
</dbReference>
<name>A0A371XGH0_9HYPH</name>
<organism evidence="4 5">
    <name type="scientific">Mesorhizobium denitrificans</name>
    <dbReference type="NCBI Taxonomy" id="2294114"/>
    <lineage>
        <taxon>Bacteria</taxon>
        <taxon>Pseudomonadati</taxon>
        <taxon>Pseudomonadota</taxon>
        <taxon>Alphaproteobacteria</taxon>
        <taxon>Hyphomicrobiales</taxon>
        <taxon>Phyllobacteriaceae</taxon>
        <taxon>Mesorhizobium</taxon>
    </lineage>
</organism>
<dbReference type="SUPFAM" id="SSF47090">
    <property type="entry name" value="PGBD-like"/>
    <property type="match status" value="1"/>
</dbReference>
<feature type="domain" description="Transglycosylase SLT" evidence="3">
    <location>
        <begin position="36"/>
        <end position="324"/>
    </location>
</feature>
<dbReference type="Gene3D" id="1.10.530.10">
    <property type="match status" value="1"/>
</dbReference>
<sequence length="399" mass="43661">MRCRFRIAITRRAGALVVGVLAATSPALAQQCGGDFAAWKAAMHAEAQQAGVGETGLTALDNARIDPEVLKRDRAQGVFSQNFLQFSDRMISAYRLKQGAANLKKYADIFARAEQEFGVPGPVVAAFWALETDFGAVQGNFGTLNALVTLAHDCRRPDLFRQQIVPLLKLFDDGTLPVDVKGAWAGEVGQTQILPSDYLLRGIDGDGDGMVDLRNDPADVIMTTANKILSRGWKRGEPWIQEVRVPDSLPWDQTGRENRLPLSQWIAWGVTDHQGKPLTDNGLKAGLSLPMGHRGPAFLVYDNYDVYLQWNQSGTYTLTAANLAAQLAGAPPFERRQPVDALTFDQMKALQTKLEARGYDVGSVDGVLGTNTREAVRQEQMRLGLIVDGWPTQQLLGSL</sequence>
<dbReference type="GO" id="GO:0008933">
    <property type="term" value="F:peptidoglycan lytic transglycosylase activity"/>
    <property type="evidence" value="ECO:0007669"/>
    <property type="project" value="TreeGrafter"/>
</dbReference>
<dbReference type="AlphaFoldDB" id="A0A371XGH0"/>
<dbReference type="PANTHER" id="PTHR30163:SF8">
    <property type="entry name" value="LYTIC MUREIN TRANSGLYCOSYLASE"/>
    <property type="match status" value="1"/>
</dbReference>
<dbReference type="InterPro" id="IPR043426">
    <property type="entry name" value="MltB-like"/>
</dbReference>
<dbReference type="Gene3D" id="1.10.101.10">
    <property type="entry name" value="PGBD-like superfamily/PGBD"/>
    <property type="match status" value="1"/>
</dbReference>
<feature type="signal peptide" evidence="1">
    <location>
        <begin position="1"/>
        <end position="29"/>
    </location>
</feature>
<dbReference type="Pfam" id="PF01471">
    <property type="entry name" value="PG_binding_1"/>
    <property type="match status" value="1"/>
</dbReference>
<dbReference type="Proteomes" id="UP000262379">
    <property type="component" value="Unassembled WGS sequence"/>
</dbReference>
<gene>
    <name evidence="4" type="ORF">DY251_08160</name>
</gene>
<evidence type="ECO:0000313" key="4">
    <source>
        <dbReference type="EMBL" id="RFC68329.1"/>
    </source>
</evidence>
<dbReference type="GO" id="GO:0009253">
    <property type="term" value="P:peptidoglycan catabolic process"/>
    <property type="evidence" value="ECO:0007669"/>
    <property type="project" value="TreeGrafter"/>
</dbReference>
<proteinExistence type="predicted"/>
<dbReference type="InterPro" id="IPR036365">
    <property type="entry name" value="PGBD-like_sf"/>
</dbReference>
<feature type="chain" id="PRO_5016853927" evidence="1">
    <location>
        <begin position="30"/>
        <end position="399"/>
    </location>
</feature>
<comment type="caution">
    <text evidence="4">The sequence shown here is derived from an EMBL/GenBank/DDBJ whole genome shotgun (WGS) entry which is preliminary data.</text>
</comment>
<dbReference type="InterPro" id="IPR002477">
    <property type="entry name" value="Peptidoglycan-bd-like"/>
</dbReference>
<dbReference type="SUPFAM" id="SSF53955">
    <property type="entry name" value="Lysozyme-like"/>
    <property type="match status" value="1"/>
</dbReference>
<reference evidence="5" key="1">
    <citation type="submission" date="2018-08" db="EMBL/GenBank/DDBJ databases">
        <authorList>
            <person name="Im W.T."/>
        </authorList>
    </citation>
    <scope>NUCLEOTIDE SEQUENCE [LARGE SCALE GENOMIC DNA]</scope>
    <source>
        <strain evidence="5">LA-28</strain>
    </source>
</reference>
<accession>A0A371XGH0</accession>
<keyword evidence="1" id="KW-0732">Signal</keyword>
<dbReference type="NCBIfam" id="TIGR02283">
    <property type="entry name" value="MltB_2"/>
    <property type="match status" value="1"/>
</dbReference>
<protein>
    <submittedName>
        <fullName evidence="4">Lytic murein transglycosylase</fullName>
    </submittedName>
</protein>
<dbReference type="InterPro" id="IPR011970">
    <property type="entry name" value="MltB_2"/>
</dbReference>
<dbReference type="RefSeq" id="WP_116623469.1">
    <property type="nucleotide sequence ID" value="NZ_QURN01000005.1"/>
</dbReference>
<feature type="domain" description="Peptidoglycan binding-like" evidence="2">
    <location>
        <begin position="346"/>
        <end position="397"/>
    </location>
</feature>
<dbReference type="InterPro" id="IPR023346">
    <property type="entry name" value="Lysozyme-like_dom_sf"/>
</dbReference>
<dbReference type="InterPro" id="IPR031304">
    <property type="entry name" value="SLT_2"/>
</dbReference>
<dbReference type="InterPro" id="IPR036366">
    <property type="entry name" value="PGBDSf"/>
</dbReference>
<evidence type="ECO:0000259" key="3">
    <source>
        <dbReference type="Pfam" id="PF13406"/>
    </source>
</evidence>
<evidence type="ECO:0000259" key="2">
    <source>
        <dbReference type="Pfam" id="PF01471"/>
    </source>
</evidence>
<dbReference type="PANTHER" id="PTHR30163">
    <property type="entry name" value="MEMBRANE-BOUND LYTIC MUREIN TRANSGLYCOSYLASE B"/>
    <property type="match status" value="1"/>
</dbReference>
<evidence type="ECO:0000313" key="5">
    <source>
        <dbReference type="Proteomes" id="UP000262379"/>
    </source>
</evidence>
<dbReference type="EMBL" id="QURN01000005">
    <property type="protein sequence ID" value="RFC68329.1"/>
    <property type="molecule type" value="Genomic_DNA"/>
</dbReference>
<keyword evidence="5" id="KW-1185">Reference proteome</keyword>
<evidence type="ECO:0000256" key="1">
    <source>
        <dbReference type="SAM" id="SignalP"/>
    </source>
</evidence>